<name>A0A3M7P3A3_BRAPC</name>
<evidence type="ECO:0000256" key="7">
    <source>
        <dbReference type="SAM" id="MobiDB-lite"/>
    </source>
</evidence>
<evidence type="ECO:0000256" key="6">
    <source>
        <dbReference type="SAM" id="Coils"/>
    </source>
</evidence>
<keyword evidence="2" id="KW-0238">DNA-binding</keyword>
<evidence type="ECO:0000313" key="10">
    <source>
        <dbReference type="Proteomes" id="UP000276133"/>
    </source>
</evidence>
<keyword evidence="10" id="KW-1185">Reference proteome</keyword>
<dbReference type="PANTHER" id="PTHR24411">
    <property type="entry name" value="NUCLEAR FACTOR ERYTHROID 2-RELATED FACTOR"/>
    <property type="match status" value="1"/>
</dbReference>
<feature type="non-terminal residue" evidence="9">
    <location>
        <position position="1"/>
    </location>
</feature>
<keyword evidence="5" id="KW-0539">Nucleus</keyword>
<evidence type="ECO:0000256" key="4">
    <source>
        <dbReference type="ARBA" id="ARBA00023163"/>
    </source>
</evidence>
<evidence type="ECO:0000256" key="3">
    <source>
        <dbReference type="ARBA" id="ARBA00023159"/>
    </source>
</evidence>
<dbReference type="InterPro" id="IPR008917">
    <property type="entry name" value="TF_DNA-bd_sf"/>
</dbReference>
<evidence type="ECO:0000256" key="5">
    <source>
        <dbReference type="ARBA" id="ARBA00023242"/>
    </source>
</evidence>
<dbReference type="InterPro" id="IPR004826">
    <property type="entry name" value="bZIP_Maf"/>
</dbReference>
<feature type="compositionally biased region" description="Acidic residues" evidence="7">
    <location>
        <begin position="246"/>
        <end position="266"/>
    </location>
</feature>
<accession>A0A3M7P3A3</accession>
<feature type="compositionally biased region" description="Basic and acidic residues" evidence="7">
    <location>
        <begin position="74"/>
        <end position="86"/>
    </location>
</feature>
<dbReference type="Gene3D" id="1.10.880.10">
    <property type="entry name" value="Transcription factor, Skn-1-like, DNA-binding domain"/>
    <property type="match status" value="1"/>
</dbReference>
<dbReference type="STRING" id="10195.A0A3M7P3A3"/>
<dbReference type="PROSITE" id="PS50217">
    <property type="entry name" value="BZIP"/>
    <property type="match status" value="1"/>
</dbReference>
<dbReference type="GO" id="GO:0005634">
    <property type="term" value="C:nucleus"/>
    <property type="evidence" value="ECO:0007669"/>
    <property type="project" value="TreeGrafter"/>
</dbReference>
<comment type="caution">
    <text evidence="9">The sequence shown here is derived from an EMBL/GenBank/DDBJ whole genome shotgun (WGS) entry which is preliminary data.</text>
</comment>
<evidence type="ECO:0000313" key="9">
    <source>
        <dbReference type="EMBL" id="RMZ93538.1"/>
    </source>
</evidence>
<dbReference type="PANTHER" id="PTHR24411:SF55">
    <property type="entry name" value="SEGMENTATION PROTEIN CAP'N'COLLAR"/>
    <property type="match status" value="1"/>
</dbReference>
<sequence length="277" mass="31602">KEALENEVELNKAHATLRYNASSSNSLSSVQSSALNGLNHNHTYLSTSNSEEDSLINHPYSYKNKLKKMLKNSSRSDGERNEKNASRDQQLLRENSIPLSLSQIVETSADEFNDLIRDKSLNNDQVIIAKDIRRRGKNKVAAQICRKRKLDSIDTLKESVTKLEQKKSILCVETANLQKEIREATAKFNKLYQDALGSSFNASDPTIVTINSLKEQLNTREVQTSEIRSYETEDSSPRDLDRSFDNDSDDEDEYDSDLFDEDEETQDTGFIKKMKKY</sequence>
<organism evidence="9 10">
    <name type="scientific">Brachionus plicatilis</name>
    <name type="common">Marine rotifer</name>
    <name type="synonym">Brachionus muelleri</name>
    <dbReference type="NCBI Taxonomy" id="10195"/>
    <lineage>
        <taxon>Eukaryota</taxon>
        <taxon>Metazoa</taxon>
        <taxon>Spiralia</taxon>
        <taxon>Gnathifera</taxon>
        <taxon>Rotifera</taxon>
        <taxon>Eurotatoria</taxon>
        <taxon>Monogononta</taxon>
        <taxon>Pseudotrocha</taxon>
        <taxon>Ploima</taxon>
        <taxon>Brachionidae</taxon>
        <taxon>Brachionus</taxon>
    </lineage>
</organism>
<feature type="domain" description="BZIP" evidence="8">
    <location>
        <begin position="128"/>
        <end position="191"/>
    </location>
</feature>
<dbReference type="InterPro" id="IPR004827">
    <property type="entry name" value="bZIP"/>
</dbReference>
<dbReference type="EMBL" id="REGN01013734">
    <property type="protein sequence ID" value="RMZ93538.1"/>
    <property type="molecule type" value="Genomic_DNA"/>
</dbReference>
<dbReference type="AlphaFoldDB" id="A0A3M7P3A3"/>
<dbReference type="Proteomes" id="UP000276133">
    <property type="component" value="Unassembled WGS sequence"/>
</dbReference>
<feature type="region of interest" description="Disordered" evidence="7">
    <location>
        <begin position="221"/>
        <end position="277"/>
    </location>
</feature>
<dbReference type="GO" id="GO:0000981">
    <property type="term" value="F:DNA-binding transcription factor activity, RNA polymerase II-specific"/>
    <property type="evidence" value="ECO:0007669"/>
    <property type="project" value="TreeGrafter"/>
</dbReference>
<keyword evidence="6" id="KW-0175">Coiled coil</keyword>
<evidence type="ECO:0000256" key="2">
    <source>
        <dbReference type="ARBA" id="ARBA00023125"/>
    </source>
</evidence>
<feature type="coiled-coil region" evidence="6">
    <location>
        <begin position="146"/>
        <end position="194"/>
    </location>
</feature>
<reference evidence="9 10" key="1">
    <citation type="journal article" date="2018" name="Sci. Rep.">
        <title>Genomic signatures of local adaptation to the degree of environmental predictability in rotifers.</title>
        <authorList>
            <person name="Franch-Gras L."/>
            <person name="Hahn C."/>
            <person name="Garcia-Roger E.M."/>
            <person name="Carmona M.J."/>
            <person name="Serra M."/>
            <person name="Gomez A."/>
        </authorList>
    </citation>
    <scope>NUCLEOTIDE SEQUENCE [LARGE SCALE GENOMIC DNA]</scope>
    <source>
        <strain evidence="9">HYR1</strain>
    </source>
</reference>
<dbReference type="GO" id="GO:0000978">
    <property type="term" value="F:RNA polymerase II cis-regulatory region sequence-specific DNA binding"/>
    <property type="evidence" value="ECO:0007669"/>
    <property type="project" value="InterPro"/>
</dbReference>
<feature type="compositionally biased region" description="Basic and acidic residues" evidence="7">
    <location>
        <begin position="228"/>
        <end position="245"/>
    </location>
</feature>
<protein>
    <submittedName>
        <fullName evidence="9">Nuclear factor erythroid 2-related factor 1</fullName>
    </submittedName>
</protein>
<keyword evidence="1" id="KW-0805">Transcription regulation</keyword>
<feature type="region of interest" description="Disordered" evidence="7">
    <location>
        <begin position="70"/>
        <end position="91"/>
    </location>
</feature>
<keyword evidence="4" id="KW-0804">Transcription</keyword>
<keyword evidence="3" id="KW-0010">Activator</keyword>
<dbReference type="InterPro" id="IPR047167">
    <property type="entry name" value="NFE2-like"/>
</dbReference>
<dbReference type="SUPFAM" id="SSF47454">
    <property type="entry name" value="A DNA-binding domain in eukaryotic transcription factors"/>
    <property type="match status" value="1"/>
</dbReference>
<dbReference type="OrthoDB" id="7458135at2759"/>
<dbReference type="SMART" id="SM00338">
    <property type="entry name" value="BRLZ"/>
    <property type="match status" value="1"/>
</dbReference>
<proteinExistence type="predicted"/>
<gene>
    <name evidence="9" type="ORF">BpHYR1_046895</name>
</gene>
<dbReference type="Pfam" id="PF03131">
    <property type="entry name" value="bZIP_Maf"/>
    <property type="match status" value="1"/>
</dbReference>
<evidence type="ECO:0000256" key="1">
    <source>
        <dbReference type="ARBA" id="ARBA00023015"/>
    </source>
</evidence>
<evidence type="ECO:0000259" key="8">
    <source>
        <dbReference type="PROSITE" id="PS50217"/>
    </source>
</evidence>